<name>Q23RI9_TETTS</name>
<feature type="region of interest" description="Disordered" evidence="2">
    <location>
        <begin position="73"/>
        <end position="99"/>
    </location>
</feature>
<feature type="compositionally biased region" description="Polar residues" evidence="2">
    <location>
        <begin position="700"/>
        <end position="712"/>
    </location>
</feature>
<feature type="region of interest" description="Disordered" evidence="2">
    <location>
        <begin position="1"/>
        <end position="43"/>
    </location>
</feature>
<proteinExistence type="predicted"/>
<evidence type="ECO:0000256" key="2">
    <source>
        <dbReference type="SAM" id="MobiDB-lite"/>
    </source>
</evidence>
<feature type="compositionally biased region" description="Polar residues" evidence="2">
    <location>
        <begin position="683"/>
        <end position="692"/>
    </location>
</feature>
<dbReference type="RefSeq" id="XP_001019304.1">
    <property type="nucleotide sequence ID" value="XM_001019304.2"/>
</dbReference>
<organism evidence="3 4">
    <name type="scientific">Tetrahymena thermophila (strain SB210)</name>
    <dbReference type="NCBI Taxonomy" id="312017"/>
    <lineage>
        <taxon>Eukaryota</taxon>
        <taxon>Sar</taxon>
        <taxon>Alveolata</taxon>
        <taxon>Ciliophora</taxon>
        <taxon>Intramacronucleata</taxon>
        <taxon>Oligohymenophorea</taxon>
        <taxon>Hymenostomatida</taxon>
        <taxon>Tetrahymenina</taxon>
        <taxon>Tetrahymenidae</taxon>
        <taxon>Tetrahymena</taxon>
    </lineage>
</organism>
<evidence type="ECO:0000313" key="4">
    <source>
        <dbReference type="Proteomes" id="UP000009168"/>
    </source>
</evidence>
<feature type="compositionally biased region" description="Basic and acidic residues" evidence="2">
    <location>
        <begin position="233"/>
        <end position="243"/>
    </location>
</feature>
<feature type="region of interest" description="Disordered" evidence="2">
    <location>
        <begin position="659"/>
        <end position="787"/>
    </location>
</feature>
<dbReference type="OrthoDB" id="313544at2759"/>
<feature type="compositionally biased region" description="Polar residues" evidence="2">
    <location>
        <begin position="300"/>
        <end position="327"/>
    </location>
</feature>
<gene>
    <name evidence="3" type="ORF">TTHERM_00387010</name>
</gene>
<protein>
    <submittedName>
        <fullName evidence="3">Uncharacterized protein</fullName>
    </submittedName>
</protein>
<evidence type="ECO:0000256" key="1">
    <source>
        <dbReference type="SAM" id="Coils"/>
    </source>
</evidence>
<feature type="compositionally biased region" description="Polar residues" evidence="2">
    <location>
        <begin position="19"/>
        <end position="39"/>
    </location>
</feature>
<dbReference type="InParanoid" id="Q23RI9"/>
<dbReference type="eggNOG" id="ENOG502SYZ9">
    <property type="taxonomic scope" value="Eukaryota"/>
</dbReference>
<feature type="region of interest" description="Disordered" evidence="2">
    <location>
        <begin position="280"/>
        <end position="335"/>
    </location>
</feature>
<feature type="compositionally biased region" description="Low complexity" evidence="2">
    <location>
        <begin position="73"/>
        <end position="87"/>
    </location>
</feature>
<accession>Q23RI9</accession>
<feature type="compositionally biased region" description="Basic and acidic residues" evidence="2">
    <location>
        <begin position="9"/>
        <end position="18"/>
    </location>
</feature>
<reference evidence="4" key="1">
    <citation type="journal article" date="2006" name="PLoS Biol.">
        <title>Macronuclear genome sequence of the ciliate Tetrahymena thermophila, a model eukaryote.</title>
        <authorList>
            <person name="Eisen J.A."/>
            <person name="Coyne R.S."/>
            <person name="Wu M."/>
            <person name="Wu D."/>
            <person name="Thiagarajan M."/>
            <person name="Wortman J.R."/>
            <person name="Badger J.H."/>
            <person name="Ren Q."/>
            <person name="Amedeo P."/>
            <person name="Jones K.M."/>
            <person name="Tallon L.J."/>
            <person name="Delcher A.L."/>
            <person name="Salzberg S.L."/>
            <person name="Silva J.C."/>
            <person name="Haas B.J."/>
            <person name="Majoros W.H."/>
            <person name="Farzad M."/>
            <person name="Carlton J.M."/>
            <person name="Smith R.K. Jr."/>
            <person name="Garg J."/>
            <person name="Pearlman R.E."/>
            <person name="Karrer K.M."/>
            <person name="Sun L."/>
            <person name="Manning G."/>
            <person name="Elde N.C."/>
            <person name="Turkewitz A.P."/>
            <person name="Asai D.J."/>
            <person name="Wilkes D.E."/>
            <person name="Wang Y."/>
            <person name="Cai H."/>
            <person name="Collins K."/>
            <person name="Stewart B.A."/>
            <person name="Lee S.R."/>
            <person name="Wilamowska K."/>
            <person name="Weinberg Z."/>
            <person name="Ruzzo W.L."/>
            <person name="Wloga D."/>
            <person name="Gaertig J."/>
            <person name="Frankel J."/>
            <person name="Tsao C.-C."/>
            <person name="Gorovsky M.A."/>
            <person name="Keeling P.J."/>
            <person name="Waller R.F."/>
            <person name="Patron N.J."/>
            <person name="Cherry J.M."/>
            <person name="Stover N.A."/>
            <person name="Krieger C.J."/>
            <person name="del Toro C."/>
            <person name="Ryder H.F."/>
            <person name="Williamson S.C."/>
            <person name="Barbeau R.A."/>
            <person name="Hamilton E.P."/>
            <person name="Orias E."/>
        </authorList>
    </citation>
    <scope>NUCLEOTIDE SEQUENCE [LARGE SCALE GENOMIC DNA]</scope>
    <source>
        <strain evidence="4">SB210</strain>
    </source>
</reference>
<dbReference type="EMBL" id="GG662644">
    <property type="protein sequence ID" value="EAR99059.1"/>
    <property type="molecule type" value="Genomic_DNA"/>
</dbReference>
<dbReference type="HOGENOM" id="CLU_326410_0_0_1"/>
<dbReference type="KEGG" id="tet:TTHERM_00387010"/>
<evidence type="ECO:0000313" key="3">
    <source>
        <dbReference type="EMBL" id="EAR99059.1"/>
    </source>
</evidence>
<dbReference type="GeneID" id="7825970"/>
<feature type="compositionally biased region" description="Low complexity" evidence="2">
    <location>
        <begin position="662"/>
        <end position="674"/>
    </location>
</feature>
<dbReference type="OMA" id="SHNIIRT"/>
<keyword evidence="1" id="KW-0175">Coiled coil</keyword>
<feature type="compositionally biased region" description="Basic and acidic residues" evidence="2">
    <location>
        <begin position="203"/>
        <end position="217"/>
    </location>
</feature>
<dbReference type="AlphaFoldDB" id="Q23RI9"/>
<feature type="region of interest" description="Disordered" evidence="2">
    <location>
        <begin position="200"/>
        <end position="266"/>
    </location>
</feature>
<feature type="compositionally biased region" description="Low complexity" evidence="2">
    <location>
        <begin position="762"/>
        <end position="778"/>
    </location>
</feature>
<dbReference type="Proteomes" id="UP000009168">
    <property type="component" value="Unassembled WGS sequence"/>
</dbReference>
<keyword evidence="4" id="KW-1185">Reference proteome</keyword>
<feature type="coiled-coil region" evidence="1">
    <location>
        <begin position="102"/>
        <end position="130"/>
    </location>
</feature>
<sequence length="883" mass="103715">MSKYQTESTKVRKDEVEGHQTSFQQDKQYSYSRASQQGSKILDNVNQVLNNNNNKLGDKNILDMIDNSFQDNQKQEANQNQEAGQINNKEKRENVAEQTNLQQESNLQLQQQLEKNNETEQEQDQKLKASERLFQFFKKGPDTVNQSSKNSATLLMKSLSLKSKGDLGKIEQKKDLKNSAFEQEQIIDEDEFANLDEQQDFNQDDKQKNNQKKKQEVGGKVNNPQDFGNISEIQEKKNLRENNDVSAQDVDLQDLLNNPNKKKQDEELLKQSAILEQINTNQNSTDQVNVDEGKRKQSIEKNNLSQNSMRNSKRLGSSSLSPQNNQFESEEKRKRIEEAQRKKRELEEELKIIQSEIAQINNANDEKKKKENKFVKYSEISEDKEAQEHALSLIRKMNMVRKEKELKMQKERDMFNKLLQEDIKESHERQLRIKEKMNEEKKEKISQKLEQIRIRSEERRIINKQSNLIIKDIKKDLQVNNPDERYKQEVELPELEKRKKELAEKRKLYKPIDLQEIREHAKKHDEEIKIRKLQAKTNVLAEYNSLEGDNYKYPKTSALNKVLEDDKLFKMKEVIEMQKKKEQIERRKEYAKLVKEVHVPRVKPKPNLDSMENQHLYDDESQNNYNPQQQSQAKSHNIIRTPNNFGINQQSHRAKKVGIGFSSNSNLSPSNQQSRVNRISYKPNKNGNVNRSQGRERSQEQTNFSKQDQQLELYNRTDDLSNQKSSLYNPAFDDNMENNDNNNNRASNLYAGKSSYSSNSAQNKPVKQPKQFKPQAMEEPPKPPQKKYQVDYIQELRKQREVQEKKVGKKSKLEDWEKYKYDPSLSSNEKYKFILQSANRLEHNAKLKELRSNNNNDFDAQEQANNLYIDSIKAKLALLDNIN</sequence>